<organism evidence="2 3">
    <name type="scientific">Aquisalinus flavus</name>
    <dbReference type="NCBI Taxonomy" id="1526572"/>
    <lineage>
        <taxon>Bacteria</taxon>
        <taxon>Pseudomonadati</taxon>
        <taxon>Pseudomonadota</taxon>
        <taxon>Alphaproteobacteria</taxon>
        <taxon>Parvularculales</taxon>
        <taxon>Parvularculaceae</taxon>
        <taxon>Aquisalinus</taxon>
    </lineage>
</organism>
<dbReference type="PROSITE" id="PS51257">
    <property type="entry name" value="PROKAR_LIPOPROTEIN"/>
    <property type="match status" value="1"/>
</dbReference>
<dbReference type="AlphaFoldDB" id="A0A8J2Y6J3"/>
<dbReference type="Proteomes" id="UP000613582">
    <property type="component" value="Unassembled WGS sequence"/>
</dbReference>
<evidence type="ECO:0000313" key="3">
    <source>
        <dbReference type="Proteomes" id="UP000613582"/>
    </source>
</evidence>
<reference evidence="2" key="2">
    <citation type="submission" date="2020-09" db="EMBL/GenBank/DDBJ databases">
        <authorList>
            <person name="Sun Q."/>
            <person name="Zhou Y."/>
        </authorList>
    </citation>
    <scope>NUCLEOTIDE SEQUENCE</scope>
    <source>
        <strain evidence="2">CGMCC 1.12921</strain>
    </source>
</reference>
<accession>A0A8J2Y6J3</accession>
<dbReference type="RefSeq" id="WP_188158628.1">
    <property type="nucleotide sequence ID" value="NZ_BMGH01000001.1"/>
</dbReference>
<proteinExistence type="predicted"/>
<reference evidence="2" key="1">
    <citation type="journal article" date="2014" name="Int. J. Syst. Evol. Microbiol.">
        <title>Complete genome sequence of Corynebacterium casei LMG S-19264T (=DSM 44701T), isolated from a smear-ripened cheese.</title>
        <authorList>
            <consortium name="US DOE Joint Genome Institute (JGI-PGF)"/>
            <person name="Walter F."/>
            <person name="Albersmeier A."/>
            <person name="Kalinowski J."/>
            <person name="Ruckert C."/>
        </authorList>
    </citation>
    <scope>NUCLEOTIDE SEQUENCE</scope>
    <source>
        <strain evidence="2">CGMCC 1.12921</strain>
    </source>
</reference>
<name>A0A8J2Y6J3_9PROT</name>
<evidence type="ECO:0000313" key="2">
    <source>
        <dbReference type="EMBL" id="GGD10518.1"/>
    </source>
</evidence>
<sequence>MTRLIKICTGTLALAAFLTGCSSLADWRDSANKENPAPCPNVIVLQDAGRMVQFSGEPTLENVAYTAEITNVQTTCRYYDDAPIEAAVEVDFAFGRGPQATANTMDVSYFVAVTRMDRDVIAKEEFTLPVRFRGDSATATLSDTVGSIVIPRKDSSTSGTNFEIVVGLALTREQVLYNRSGQSLKFPDLD</sequence>
<comment type="caution">
    <text evidence="2">The sequence shown here is derived from an EMBL/GenBank/DDBJ whole genome shotgun (WGS) entry which is preliminary data.</text>
</comment>
<keyword evidence="1" id="KW-0732">Signal</keyword>
<gene>
    <name evidence="2" type="ORF">GCM10011342_19230</name>
</gene>
<keyword evidence="3" id="KW-1185">Reference proteome</keyword>
<evidence type="ECO:0000256" key="1">
    <source>
        <dbReference type="SAM" id="SignalP"/>
    </source>
</evidence>
<feature type="chain" id="PRO_5035268264" description="Lipoprotein" evidence="1">
    <location>
        <begin position="26"/>
        <end position="190"/>
    </location>
</feature>
<feature type="signal peptide" evidence="1">
    <location>
        <begin position="1"/>
        <end position="25"/>
    </location>
</feature>
<protein>
    <recommendedName>
        <fullName evidence="4">Lipoprotein</fullName>
    </recommendedName>
</protein>
<evidence type="ECO:0008006" key="4">
    <source>
        <dbReference type="Google" id="ProtNLM"/>
    </source>
</evidence>
<dbReference type="EMBL" id="BMGH01000001">
    <property type="protein sequence ID" value="GGD10518.1"/>
    <property type="molecule type" value="Genomic_DNA"/>
</dbReference>